<accession>A0A9W6M070</accession>
<protein>
    <submittedName>
        <fullName evidence="4">GAF domain-containing protein</fullName>
    </submittedName>
</protein>
<dbReference type="Pfam" id="PF13185">
    <property type="entry name" value="GAF_2"/>
    <property type="match status" value="1"/>
</dbReference>
<dbReference type="InterPro" id="IPR005561">
    <property type="entry name" value="ANTAR"/>
</dbReference>
<dbReference type="InterPro" id="IPR029016">
    <property type="entry name" value="GAF-like_dom_sf"/>
</dbReference>
<feature type="domain" description="ANTAR" evidence="3">
    <location>
        <begin position="148"/>
        <end position="210"/>
    </location>
</feature>
<dbReference type="InterPro" id="IPR003018">
    <property type="entry name" value="GAF"/>
</dbReference>
<evidence type="ECO:0000313" key="5">
    <source>
        <dbReference type="Proteomes" id="UP001142372"/>
    </source>
</evidence>
<dbReference type="AlphaFoldDB" id="A0A9W6M070"/>
<name>A0A9W6M070_9MICO</name>
<keyword evidence="1" id="KW-0805">Transcription regulation</keyword>
<dbReference type="GO" id="GO:0003723">
    <property type="term" value="F:RNA binding"/>
    <property type="evidence" value="ECO:0007669"/>
    <property type="project" value="InterPro"/>
</dbReference>
<dbReference type="Pfam" id="PF03861">
    <property type="entry name" value="ANTAR"/>
    <property type="match status" value="1"/>
</dbReference>
<reference evidence="4" key="1">
    <citation type="journal article" date="2014" name="Int. J. Syst. Evol. Microbiol.">
        <title>Complete genome sequence of Corynebacterium casei LMG S-19264T (=DSM 44701T), isolated from a smear-ripened cheese.</title>
        <authorList>
            <consortium name="US DOE Joint Genome Institute (JGI-PGF)"/>
            <person name="Walter F."/>
            <person name="Albersmeier A."/>
            <person name="Kalinowski J."/>
            <person name="Ruckert C."/>
        </authorList>
    </citation>
    <scope>NUCLEOTIDE SEQUENCE</scope>
    <source>
        <strain evidence="4">VKM Ac-1401</strain>
    </source>
</reference>
<evidence type="ECO:0000259" key="3">
    <source>
        <dbReference type="PROSITE" id="PS50921"/>
    </source>
</evidence>
<dbReference type="Gene3D" id="3.30.450.40">
    <property type="match status" value="1"/>
</dbReference>
<comment type="caution">
    <text evidence="4">The sequence shown here is derived from an EMBL/GenBank/DDBJ whole genome shotgun (WGS) entry which is preliminary data.</text>
</comment>
<organism evidence="4 5">
    <name type="scientific">Leifsonia poae</name>
    <dbReference type="NCBI Taxonomy" id="110933"/>
    <lineage>
        <taxon>Bacteria</taxon>
        <taxon>Bacillati</taxon>
        <taxon>Actinomycetota</taxon>
        <taxon>Actinomycetes</taxon>
        <taxon>Micrococcales</taxon>
        <taxon>Microbacteriaceae</taxon>
        <taxon>Leifsonia</taxon>
    </lineage>
</organism>
<evidence type="ECO:0000256" key="1">
    <source>
        <dbReference type="ARBA" id="ARBA00023015"/>
    </source>
</evidence>
<dbReference type="RefSeq" id="WP_271177019.1">
    <property type="nucleotide sequence ID" value="NZ_BAAAJO010000005.1"/>
</dbReference>
<dbReference type="SUPFAM" id="SSF55781">
    <property type="entry name" value="GAF domain-like"/>
    <property type="match status" value="1"/>
</dbReference>
<evidence type="ECO:0000256" key="2">
    <source>
        <dbReference type="ARBA" id="ARBA00023163"/>
    </source>
</evidence>
<reference evidence="4" key="2">
    <citation type="submission" date="2023-01" db="EMBL/GenBank/DDBJ databases">
        <authorList>
            <person name="Sun Q."/>
            <person name="Evtushenko L."/>
        </authorList>
    </citation>
    <scope>NUCLEOTIDE SEQUENCE</scope>
    <source>
        <strain evidence="4">VKM Ac-1401</strain>
    </source>
</reference>
<sequence length="228" mass="24282">MVTDASLASPDFCAPFLAALPVTGAAISTLGDLVSPETVCASDPQAARLDELQFDLGEGPCWDASASRRPVIEPDIQRAPLGSWPAFVDAIQDTSVRAMFAFPLLLGPINLGVIDLYSDAVGTLRTDYEKTAEALAEAASRRLLHDILARLERDPSLDEAGTEFSRRRIHQATGAVIAQLGVSAQDAALVIRAHAFATSRPVRDVADDILTWQLDFSAGGPGESREGR</sequence>
<evidence type="ECO:0000313" key="4">
    <source>
        <dbReference type="EMBL" id="GLJ76364.1"/>
    </source>
</evidence>
<keyword evidence="5" id="KW-1185">Reference proteome</keyword>
<dbReference type="SMART" id="SM01012">
    <property type="entry name" value="ANTAR"/>
    <property type="match status" value="1"/>
</dbReference>
<dbReference type="Proteomes" id="UP001142372">
    <property type="component" value="Unassembled WGS sequence"/>
</dbReference>
<dbReference type="EMBL" id="BSEN01000006">
    <property type="protein sequence ID" value="GLJ76364.1"/>
    <property type="molecule type" value="Genomic_DNA"/>
</dbReference>
<dbReference type="PROSITE" id="PS50921">
    <property type="entry name" value="ANTAR"/>
    <property type="match status" value="1"/>
</dbReference>
<dbReference type="InterPro" id="IPR036388">
    <property type="entry name" value="WH-like_DNA-bd_sf"/>
</dbReference>
<keyword evidence="2" id="KW-0804">Transcription</keyword>
<dbReference type="Gene3D" id="1.10.10.10">
    <property type="entry name" value="Winged helix-like DNA-binding domain superfamily/Winged helix DNA-binding domain"/>
    <property type="match status" value="1"/>
</dbReference>
<gene>
    <name evidence="4" type="ORF">GCM10017584_19380</name>
</gene>
<proteinExistence type="predicted"/>